<accession>A0A939BQX7</accession>
<dbReference type="Pfam" id="PF07238">
    <property type="entry name" value="PilZ"/>
    <property type="match status" value="1"/>
</dbReference>
<dbReference type="Proteomes" id="UP000774000">
    <property type="component" value="Unassembled WGS sequence"/>
</dbReference>
<dbReference type="Gene3D" id="2.40.10.220">
    <property type="entry name" value="predicted glycosyltransferase like domains"/>
    <property type="match status" value="1"/>
</dbReference>
<keyword evidence="3" id="KW-1185">Reference proteome</keyword>
<proteinExistence type="predicted"/>
<keyword evidence="2" id="KW-0966">Cell projection</keyword>
<name>A0A939BQX7_9FIRM</name>
<evidence type="ECO:0000313" key="2">
    <source>
        <dbReference type="EMBL" id="MBM7555396.1"/>
    </source>
</evidence>
<dbReference type="AlphaFoldDB" id="A0A939BQX7"/>
<protein>
    <submittedName>
        <fullName evidence="2">C-di-GMP-binding flagellar brake protein YcgR</fullName>
    </submittedName>
</protein>
<dbReference type="InterPro" id="IPR009875">
    <property type="entry name" value="PilZ_domain"/>
</dbReference>
<dbReference type="GO" id="GO:0035438">
    <property type="term" value="F:cyclic-di-GMP binding"/>
    <property type="evidence" value="ECO:0007669"/>
    <property type="project" value="InterPro"/>
</dbReference>
<keyword evidence="2" id="KW-0282">Flagellum</keyword>
<reference evidence="2" key="1">
    <citation type="submission" date="2021-01" db="EMBL/GenBank/DDBJ databases">
        <title>Genomic Encyclopedia of Type Strains, Phase IV (KMG-IV): sequencing the most valuable type-strain genomes for metagenomic binning, comparative biology and taxonomic classification.</title>
        <authorList>
            <person name="Goeker M."/>
        </authorList>
    </citation>
    <scope>NUCLEOTIDE SEQUENCE</scope>
    <source>
        <strain evidence="2">DSM 23230</strain>
    </source>
</reference>
<feature type="domain" description="PilZ" evidence="1">
    <location>
        <begin position="97"/>
        <end position="208"/>
    </location>
</feature>
<evidence type="ECO:0000259" key="1">
    <source>
        <dbReference type="Pfam" id="PF07238"/>
    </source>
</evidence>
<gene>
    <name evidence="2" type="ORF">JOC47_000220</name>
</gene>
<dbReference type="EMBL" id="JAFBDQ010000001">
    <property type="protein sequence ID" value="MBM7555396.1"/>
    <property type="molecule type" value="Genomic_DNA"/>
</dbReference>
<keyword evidence="2" id="KW-0969">Cilium</keyword>
<evidence type="ECO:0000313" key="3">
    <source>
        <dbReference type="Proteomes" id="UP000774000"/>
    </source>
</evidence>
<sequence>MGKKVKLSKLTSGDVPYQELLTKVEGEVVTIEEDCLEVSLLNLDKNFAEIEFIRIGILLNMCFVGEDALYKVVVEVEQIKEVSKLILVQKGKVQRIQRRKSFRVQAQQSIDYCLAEDSDFQFKTTGLDGTPKIAELIDISSVGLKMKVEFCQELEVGEILELKLNLSFLNGGALKGKIVRIEEDSMIVGVEFLELPDKITQQLTRWIFKKEEEFFEKNKKDLTD</sequence>
<dbReference type="SUPFAM" id="SSF141371">
    <property type="entry name" value="PilZ domain-like"/>
    <property type="match status" value="1"/>
</dbReference>
<comment type="caution">
    <text evidence="2">The sequence shown here is derived from an EMBL/GenBank/DDBJ whole genome shotgun (WGS) entry which is preliminary data.</text>
</comment>
<organism evidence="2 3">
    <name type="scientific">Halanaerobacter jeridensis</name>
    <dbReference type="NCBI Taxonomy" id="706427"/>
    <lineage>
        <taxon>Bacteria</taxon>
        <taxon>Bacillati</taxon>
        <taxon>Bacillota</taxon>
        <taxon>Clostridia</taxon>
        <taxon>Halanaerobiales</taxon>
        <taxon>Halobacteroidaceae</taxon>
        <taxon>Halanaerobacter</taxon>
    </lineage>
</organism>